<gene>
    <name evidence="2" type="ORF">EMPS_09004</name>
</gene>
<evidence type="ECO:0000313" key="2">
    <source>
        <dbReference type="EMBL" id="GJJ76645.1"/>
    </source>
</evidence>
<evidence type="ECO:0000313" key="3">
    <source>
        <dbReference type="Proteomes" id="UP000827284"/>
    </source>
</evidence>
<organism evidence="2 3">
    <name type="scientific">Entomortierella parvispora</name>
    <dbReference type="NCBI Taxonomy" id="205924"/>
    <lineage>
        <taxon>Eukaryota</taxon>
        <taxon>Fungi</taxon>
        <taxon>Fungi incertae sedis</taxon>
        <taxon>Mucoromycota</taxon>
        <taxon>Mortierellomycotina</taxon>
        <taxon>Mortierellomycetes</taxon>
        <taxon>Mortierellales</taxon>
        <taxon>Mortierellaceae</taxon>
        <taxon>Entomortierella</taxon>
    </lineage>
</organism>
<comment type="caution">
    <text evidence="2">The sequence shown here is derived from an EMBL/GenBank/DDBJ whole genome shotgun (WGS) entry which is preliminary data.</text>
</comment>
<sequence length="678" mass="74206">MTQDGPAPPGMQRFRTGAVIKDFELIDSHVPGEKSFVFVEDVLYAFNTEAARFEAGTMALPFMRDPGYRKYVPERIACRPGLIIDIVQKPTAAATMPAVAAATTPPSTVTSQPSTVTTESPCAPSPPPYSESSTVVAEQSIPEVSESLADPPASHHSSGGIAQPRPSESPAPSVIEQIAESRESNASTNLLDNIPEHAISQLSIQETRTLPTTPNAFVETNNQDATEALFEGYVQSRLVHLVGNTDTMLRLQQETLDRLTIVQNKAEAILTQNFELLEYTIPRLFVVLPDTTSSRWDPSNILGTKFRLHFICECGEHTRTATSRIPHHLHLAKHDGYEIQEANAFFSKYAGFLTTMLEILKFGLNITGFVVPALATLNLSQTGDASVSSRDGNGKSLVEGVDRSISFLEQFKASNPSSLATVGGSDAVSIPGGNASGLEGLEGVDLRQLARYLKVGDSANLLGNLYRMTTKEGHVKWVCRDHYRAGYQEANYQKLHEIVKAAGGIFDEQLGRITVTIKSGIAAAQLYDAIGTSRGIHELVFTMAWEQENSDLVKLKNMIKKSSIVALTLDLQQKAGSGSDFSLTGNKRYDPIVTIMQLSSVTAIHILSGPKDFFQRANFSKSQYYPGLRSIHIGDYFKGWDTMTQFLRRAPNIERVTLKAYGNQLSSRQVLRIFTTIS</sequence>
<feature type="compositionally biased region" description="Low complexity" evidence="1">
    <location>
        <begin position="102"/>
        <end position="118"/>
    </location>
</feature>
<evidence type="ECO:0000256" key="1">
    <source>
        <dbReference type="SAM" id="MobiDB-lite"/>
    </source>
</evidence>
<protein>
    <submittedName>
        <fullName evidence="2">Uncharacterized protein</fullName>
    </submittedName>
</protein>
<proteinExistence type="predicted"/>
<reference evidence="2" key="2">
    <citation type="journal article" date="2022" name="Microbiol. Resour. Announc.">
        <title>Whole-Genome Sequence of Entomortierella parvispora E1425, a Mucoromycotan Fungus Associated with Burkholderiaceae-Related Endosymbiotic Bacteria.</title>
        <authorList>
            <person name="Herlambang A."/>
            <person name="Guo Y."/>
            <person name="Takashima Y."/>
            <person name="Narisawa K."/>
            <person name="Ohta H."/>
            <person name="Nishizawa T."/>
        </authorList>
    </citation>
    <scope>NUCLEOTIDE SEQUENCE</scope>
    <source>
        <strain evidence="2">E1425</strain>
    </source>
</reference>
<dbReference type="Proteomes" id="UP000827284">
    <property type="component" value="Unassembled WGS sequence"/>
</dbReference>
<reference evidence="2" key="1">
    <citation type="submission" date="2021-11" db="EMBL/GenBank/DDBJ databases">
        <authorList>
            <person name="Herlambang A."/>
            <person name="Guo Y."/>
            <person name="Takashima Y."/>
            <person name="Nishizawa T."/>
        </authorList>
    </citation>
    <scope>NUCLEOTIDE SEQUENCE</scope>
    <source>
        <strain evidence="2">E1425</strain>
    </source>
</reference>
<dbReference type="AlphaFoldDB" id="A0A9P3M065"/>
<dbReference type="EMBL" id="BQFW01000012">
    <property type="protein sequence ID" value="GJJ76645.1"/>
    <property type="molecule type" value="Genomic_DNA"/>
</dbReference>
<accession>A0A9P3M065</accession>
<name>A0A9P3M065_9FUNG</name>
<dbReference type="OrthoDB" id="333024at2759"/>
<feature type="region of interest" description="Disordered" evidence="1">
    <location>
        <begin position="102"/>
        <end position="174"/>
    </location>
</feature>
<keyword evidence="3" id="KW-1185">Reference proteome</keyword>